<keyword evidence="1" id="KW-0812">Transmembrane</keyword>
<evidence type="ECO:0000313" key="3">
    <source>
        <dbReference type="Proteomes" id="UP001194468"/>
    </source>
</evidence>
<proteinExistence type="predicted"/>
<reference evidence="2" key="2">
    <citation type="journal article" date="2020" name="Nat. Commun.">
        <title>Large-scale genome sequencing of mycorrhizal fungi provides insights into the early evolution of symbiotic traits.</title>
        <authorList>
            <person name="Miyauchi S."/>
            <person name="Kiss E."/>
            <person name="Kuo A."/>
            <person name="Drula E."/>
            <person name="Kohler A."/>
            <person name="Sanchez-Garcia M."/>
            <person name="Morin E."/>
            <person name="Andreopoulos B."/>
            <person name="Barry K.W."/>
            <person name="Bonito G."/>
            <person name="Buee M."/>
            <person name="Carver A."/>
            <person name="Chen C."/>
            <person name="Cichocki N."/>
            <person name="Clum A."/>
            <person name="Culley D."/>
            <person name="Crous P.W."/>
            <person name="Fauchery L."/>
            <person name="Girlanda M."/>
            <person name="Hayes R.D."/>
            <person name="Keri Z."/>
            <person name="LaButti K."/>
            <person name="Lipzen A."/>
            <person name="Lombard V."/>
            <person name="Magnuson J."/>
            <person name="Maillard F."/>
            <person name="Murat C."/>
            <person name="Nolan M."/>
            <person name="Ohm R.A."/>
            <person name="Pangilinan J."/>
            <person name="Pereira M.F."/>
            <person name="Perotto S."/>
            <person name="Peter M."/>
            <person name="Pfister S."/>
            <person name="Riley R."/>
            <person name="Sitrit Y."/>
            <person name="Stielow J.B."/>
            <person name="Szollosi G."/>
            <person name="Zifcakova L."/>
            <person name="Stursova M."/>
            <person name="Spatafora J.W."/>
            <person name="Tedersoo L."/>
            <person name="Vaario L.M."/>
            <person name="Yamada A."/>
            <person name="Yan M."/>
            <person name="Wang P."/>
            <person name="Xu J."/>
            <person name="Bruns T."/>
            <person name="Baldrian P."/>
            <person name="Vilgalys R."/>
            <person name="Dunand C."/>
            <person name="Henrissat B."/>
            <person name="Grigoriev I.V."/>
            <person name="Hibbett D."/>
            <person name="Nagy L.G."/>
            <person name="Martin F.M."/>
        </authorList>
    </citation>
    <scope>NUCLEOTIDE SEQUENCE</scope>
    <source>
        <strain evidence="2">BED1</strain>
    </source>
</reference>
<sequence>MSHRVLLSSFGYLDANDQQQCHVDGRAAKGWKVQFLLVLLGFFVFFLFINPTKKRNVLMFAFKSECIAHGLHVLPLDSIRFCIDTAFQMNDLSSREGKDSVGVSE</sequence>
<dbReference type="EMBL" id="WHUW01000003">
    <property type="protein sequence ID" value="KAF8449504.1"/>
    <property type="molecule type" value="Genomic_DNA"/>
</dbReference>
<evidence type="ECO:0000313" key="2">
    <source>
        <dbReference type="EMBL" id="KAF8449504.1"/>
    </source>
</evidence>
<keyword evidence="3" id="KW-1185">Reference proteome</keyword>
<feature type="transmembrane region" description="Helical" evidence="1">
    <location>
        <begin position="33"/>
        <end position="49"/>
    </location>
</feature>
<keyword evidence="1" id="KW-1133">Transmembrane helix</keyword>
<organism evidence="2 3">
    <name type="scientific">Boletus edulis BED1</name>
    <dbReference type="NCBI Taxonomy" id="1328754"/>
    <lineage>
        <taxon>Eukaryota</taxon>
        <taxon>Fungi</taxon>
        <taxon>Dikarya</taxon>
        <taxon>Basidiomycota</taxon>
        <taxon>Agaricomycotina</taxon>
        <taxon>Agaricomycetes</taxon>
        <taxon>Agaricomycetidae</taxon>
        <taxon>Boletales</taxon>
        <taxon>Boletineae</taxon>
        <taxon>Boletaceae</taxon>
        <taxon>Boletoideae</taxon>
        <taxon>Boletus</taxon>
    </lineage>
</organism>
<evidence type="ECO:0000256" key="1">
    <source>
        <dbReference type="SAM" id="Phobius"/>
    </source>
</evidence>
<protein>
    <submittedName>
        <fullName evidence="2">Uncharacterized protein</fullName>
    </submittedName>
</protein>
<accession>A0AAD4GKK5</accession>
<keyword evidence="1" id="KW-0472">Membrane</keyword>
<name>A0AAD4GKK5_BOLED</name>
<reference evidence="2" key="1">
    <citation type="submission" date="2019-10" db="EMBL/GenBank/DDBJ databases">
        <authorList>
            <consortium name="DOE Joint Genome Institute"/>
            <person name="Kuo A."/>
            <person name="Miyauchi S."/>
            <person name="Kiss E."/>
            <person name="Drula E."/>
            <person name="Kohler A."/>
            <person name="Sanchez-Garcia M."/>
            <person name="Andreopoulos B."/>
            <person name="Barry K.W."/>
            <person name="Bonito G."/>
            <person name="Buee M."/>
            <person name="Carver A."/>
            <person name="Chen C."/>
            <person name="Cichocki N."/>
            <person name="Clum A."/>
            <person name="Culley D."/>
            <person name="Crous P.W."/>
            <person name="Fauchery L."/>
            <person name="Girlanda M."/>
            <person name="Hayes R."/>
            <person name="Keri Z."/>
            <person name="LaButti K."/>
            <person name="Lipzen A."/>
            <person name="Lombard V."/>
            <person name="Magnuson J."/>
            <person name="Maillard F."/>
            <person name="Morin E."/>
            <person name="Murat C."/>
            <person name="Nolan M."/>
            <person name="Ohm R."/>
            <person name="Pangilinan J."/>
            <person name="Pereira M."/>
            <person name="Perotto S."/>
            <person name="Peter M."/>
            <person name="Riley R."/>
            <person name="Sitrit Y."/>
            <person name="Stielow B."/>
            <person name="Szollosi G."/>
            <person name="Zifcakova L."/>
            <person name="Stursova M."/>
            <person name="Spatafora J.W."/>
            <person name="Tedersoo L."/>
            <person name="Vaario L.-M."/>
            <person name="Yamada A."/>
            <person name="Yan M."/>
            <person name="Wang P."/>
            <person name="Xu J."/>
            <person name="Bruns T."/>
            <person name="Baldrian P."/>
            <person name="Vilgalys R."/>
            <person name="Henrissat B."/>
            <person name="Grigoriev I.V."/>
            <person name="Hibbett D."/>
            <person name="Nagy L.G."/>
            <person name="Martin F.M."/>
        </authorList>
    </citation>
    <scope>NUCLEOTIDE SEQUENCE</scope>
    <source>
        <strain evidence="2">BED1</strain>
    </source>
</reference>
<comment type="caution">
    <text evidence="2">The sequence shown here is derived from an EMBL/GenBank/DDBJ whole genome shotgun (WGS) entry which is preliminary data.</text>
</comment>
<dbReference type="AlphaFoldDB" id="A0AAD4GKK5"/>
<dbReference type="Proteomes" id="UP001194468">
    <property type="component" value="Unassembled WGS sequence"/>
</dbReference>
<gene>
    <name evidence="2" type="ORF">L210DRAFT_3440381</name>
</gene>